<evidence type="ECO:0000256" key="1">
    <source>
        <dbReference type="SAM" id="MobiDB-lite"/>
    </source>
</evidence>
<dbReference type="OrthoDB" id="532506at2759"/>
<protein>
    <submittedName>
        <fullName evidence="2">Uncharacterized protein</fullName>
    </submittedName>
</protein>
<evidence type="ECO:0000313" key="3">
    <source>
        <dbReference type="Proteomes" id="UP000612055"/>
    </source>
</evidence>
<gene>
    <name evidence="2" type="ORF">HYH03_012323</name>
</gene>
<feature type="compositionally biased region" description="Low complexity" evidence="1">
    <location>
        <begin position="33"/>
        <end position="55"/>
    </location>
</feature>
<dbReference type="AlphaFoldDB" id="A0A835XSY7"/>
<comment type="caution">
    <text evidence="2">The sequence shown here is derived from an EMBL/GenBank/DDBJ whole genome shotgun (WGS) entry which is preliminary data.</text>
</comment>
<feature type="region of interest" description="Disordered" evidence="1">
    <location>
        <begin position="1"/>
        <end position="103"/>
    </location>
</feature>
<feature type="compositionally biased region" description="Gly residues" evidence="1">
    <location>
        <begin position="16"/>
        <end position="29"/>
    </location>
</feature>
<evidence type="ECO:0000313" key="2">
    <source>
        <dbReference type="EMBL" id="KAG2489097.1"/>
    </source>
</evidence>
<proteinExistence type="predicted"/>
<dbReference type="EMBL" id="JAEHOE010000076">
    <property type="protein sequence ID" value="KAG2489097.1"/>
    <property type="molecule type" value="Genomic_DNA"/>
</dbReference>
<reference evidence="2" key="1">
    <citation type="journal article" date="2020" name="bioRxiv">
        <title>Comparative genomics of Chlamydomonas.</title>
        <authorList>
            <person name="Craig R.J."/>
            <person name="Hasan A.R."/>
            <person name="Ness R.W."/>
            <person name="Keightley P.D."/>
        </authorList>
    </citation>
    <scope>NUCLEOTIDE SEQUENCE</scope>
    <source>
        <strain evidence="2">CCAP 11/70</strain>
    </source>
</reference>
<organism evidence="2 3">
    <name type="scientific">Edaphochlamys debaryana</name>
    <dbReference type="NCBI Taxonomy" id="47281"/>
    <lineage>
        <taxon>Eukaryota</taxon>
        <taxon>Viridiplantae</taxon>
        <taxon>Chlorophyta</taxon>
        <taxon>core chlorophytes</taxon>
        <taxon>Chlorophyceae</taxon>
        <taxon>CS clade</taxon>
        <taxon>Chlamydomonadales</taxon>
        <taxon>Chlamydomonadales incertae sedis</taxon>
        <taxon>Edaphochlamys</taxon>
    </lineage>
</organism>
<accession>A0A835XSY7</accession>
<keyword evidence="3" id="KW-1185">Reference proteome</keyword>
<dbReference type="Proteomes" id="UP000612055">
    <property type="component" value="Unassembled WGS sequence"/>
</dbReference>
<sequence>MQNEWSLANPAPGSTYGTGRGTEGAGPGPGSLRSTAPASARAAAAAARAGGADSGMPVQPRTFATETKSNYAPPPADYRRAAAAAEPPSQMPRGNHPNDWSTSKQLDFRSDALQRLEPSRLAVHRDSGRILPTDVAPDSQFTSQSRTHFTGRTLTEARSIPPSGGRGTQHPGFNIITGAAPYGNNAFEFWDGRDYRRHR</sequence>
<name>A0A835XSY7_9CHLO</name>